<evidence type="ECO:0000256" key="1">
    <source>
        <dbReference type="ARBA" id="ARBA00007673"/>
    </source>
</evidence>
<accession>A0AAX1WXJ4</accession>
<dbReference type="RefSeq" id="WP_123675663.1">
    <property type="nucleotide sequence ID" value="NZ_RJVL01000003.1"/>
</dbReference>
<protein>
    <submittedName>
        <fullName evidence="3">2-methylaconitate cis-trans isomerase</fullName>
    </submittedName>
</protein>
<evidence type="ECO:0000313" key="3">
    <source>
        <dbReference type="EMBL" id="ROR47989.1"/>
    </source>
</evidence>
<dbReference type="SUPFAM" id="SSF54506">
    <property type="entry name" value="Diaminopimelate epimerase-like"/>
    <property type="match status" value="2"/>
</dbReference>
<comment type="caution">
    <text evidence="3">The sequence shown here is derived from an EMBL/GenBank/DDBJ whole genome shotgun (WGS) entry which is preliminary data.</text>
</comment>
<dbReference type="Gene3D" id="3.10.310.10">
    <property type="entry name" value="Diaminopimelate Epimerase, Chain A, domain 1"/>
    <property type="match status" value="2"/>
</dbReference>
<keyword evidence="2 3" id="KW-0413">Isomerase</keyword>
<dbReference type="GO" id="GO:0016853">
    <property type="term" value="F:isomerase activity"/>
    <property type="evidence" value="ECO:0007669"/>
    <property type="project" value="UniProtKB-KW"/>
</dbReference>
<gene>
    <name evidence="3" type="ORF">EDC60_1494</name>
</gene>
<dbReference type="Proteomes" id="UP000271868">
    <property type="component" value="Unassembled WGS sequence"/>
</dbReference>
<keyword evidence="4" id="KW-1185">Reference proteome</keyword>
<name>A0AAX1WXJ4_9BURK</name>
<reference evidence="3 4" key="1">
    <citation type="submission" date="2018-11" db="EMBL/GenBank/DDBJ databases">
        <title>Genomic Encyclopedia of Type Strains, Phase IV (KMG-IV): sequencing the most valuable type-strain genomes for metagenomic binning, comparative biology and taxonomic classification.</title>
        <authorList>
            <person name="Goeker M."/>
        </authorList>
    </citation>
    <scope>NUCLEOTIDE SEQUENCE [LARGE SCALE GENOMIC DNA]</scope>
    <source>
        <strain evidence="3 4">DSM 15985</strain>
    </source>
</reference>
<dbReference type="PANTHER" id="PTHR43709:SF2">
    <property type="entry name" value="DUF453 DOMAIN PROTEIN (AFU_ORTHOLOGUE AFUA_6G00360)"/>
    <property type="match status" value="1"/>
</dbReference>
<dbReference type="InterPro" id="IPR012709">
    <property type="entry name" value="PrpF"/>
</dbReference>
<dbReference type="PANTHER" id="PTHR43709">
    <property type="entry name" value="ACONITATE ISOMERASE-RELATED"/>
    <property type="match status" value="1"/>
</dbReference>
<dbReference type="NCBIfam" id="TIGR02334">
    <property type="entry name" value="prpF"/>
    <property type="match status" value="1"/>
</dbReference>
<dbReference type="GO" id="GO:0019629">
    <property type="term" value="P:propionate catabolic process, 2-methylcitrate cycle"/>
    <property type="evidence" value="ECO:0007669"/>
    <property type="project" value="InterPro"/>
</dbReference>
<evidence type="ECO:0000256" key="2">
    <source>
        <dbReference type="ARBA" id="ARBA00023235"/>
    </source>
</evidence>
<dbReference type="FunFam" id="3.10.310.10:FF:000018">
    <property type="entry name" value="2-methylaconitate cis-trans isomerase"/>
    <property type="match status" value="1"/>
</dbReference>
<comment type="similarity">
    <text evidence="1">Belongs to the PrpF family.</text>
</comment>
<sequence>MAPQIRIPATYLRGGTSKGVFFRLQDLPAAAQQPGAARDALLLRVTGSPDPYGKQIDGMGGATSSTSKAVIVSPSTRPGHDVDYLFGQVAIDSPFVDWSGNCGNLSAAVGPFAIASGLVAPGRIPHDGVCTVRIWQANIGKTIVAHVPVAGGQVQETGDFALDGVAFPAAEVLLEFLDPADGGEGGEGGGRALFPTGQLVDTLDVPGVGRLQATLINAGIPTIFLNARDVGCTGTELQDAINGDAAALARFEAIRAWGAVKMGLVHDVAEAATRQHTPKLAFVAPPADYVASSGKAVRAADIDLLVRALSMGKLHHAMMGTAAVAIGAAAAVPGTLVHQAAGGGPRTAVPGSVRFGHPSGTLRVGAEAALVNGQWRVTKALMSRSARTLMEGWVRVPPTP</sequence>
<dbReference type="InterPro" id="IPR007400">
    <property type="entry name" value="PrpF-like"/>
</dbReference>
<dbReference type="AlphaFoldDB" id="A0AAX1WXJ4"/>
<dbReference type="EMBL" id="RJVL01000003">
    <property type="protein sequence ID" value="ROR47989.1"/>
    <property type="molecule type" value="Genomic_DNA"/>
</dbReference>
<dbReference type="Pfam" id="PF04303">
    <property type="entry name" value="PrpF"/>
    <property type="match status" value="1"/>
</dbReference>
<organism evidence="3 4">
    <name type="scientific">Diaphorobacter nitroreducens</name>
    <dbReference type="NCBI Taxonomy" id="164759"/>
    <lineage>
        <taxon>Bacteria</taxon>
        <taxon>Pseudomonadati</taxon>
        <taxon>Pseudomonadota</taxon>
        <taxon>Betaproteobacteria</taxon>
        <taxon>Burkholderiales</taxon>
        <taxon>Comamonadaceae</taxon>
        <taxon>Diaphorobacter</taxon>
    </lineage>
</organism>
<evidence type="ECO:0000313" key="4">
    <source>
        <dbReference type="Proteomes" id="UP000271868"/>
    </source>
</evidence>
<proteinExistence type="inferred from homology"/>